<dbReference type="InterPro" id="IPR000792">
    <property type="entry name" value="Tscrpt_reg_LuxR_C"/>
</dbReference>
<dbReference type="InterPro" id="IPR036388">
    <property type="entry name" value="WH-like_DNA-bd_sf"/>
</dbReference>
<dbReference type="InterPro" id="IPR016032">
    <property type="entry name" value="Sig_transdc_resp-reg_C-effctor"/>
</dbReference>
<organism evidence="5 6">
    <name type="scientific">Cellulomonas bogoriensis 69B4 = DSM 16987</name>
    <dbReference type="NCBI Taxonomy" id="1386082"/>
    <lineage>
        <taxon>Bacteria</taxon>
        <taxon>Bacillati</taxon>
        <taxon>Actinomycetota</taxon>
        <taxon>Actinomycetes</taxon>
        <taxon>Micrococcales</taxon>
        <taxon>Cellulomonadaceae</taxon>
        <taxon>Cellulomonas</taxon>
    </lineage>
</organism>
<evidence type="ECO:0000313" key="5">
    <source>
        <dbReference type="EMBL" id="KGM13464.1"/>
    </source>
</evidence>
<keyword evidence="2" id="KW-0238">DNA-binding</keyword>
<evidence type="ECO:0000259" key="4">
    <source>
        <dbReference type="PROSITE" id="PS50043"/>
    </source>
</evidence>
<proteinExistence type="predicted"/>
<dbReference type="PANTHER" id="PTHR44688:SF16">
    <property type="entry name" value="DNA-BINDING TRANSCRIPTIONAL ACTIVATOR DEVR_DOSR"/>
    <property type="match status" value="1"/>
</dbReference>
<keyword evidence="6" id="KW-1185">Reference proteome</keyword>
<gene>
    <name evidence="5" type="ORF">N869_13785</name>
</gene>
<dbReference type="EMBL" id="AXCZ01000042">
    <property type="protein sequence ID" value="KGM13464.1"/>
    <property type="molecule type" value="Genomic_DNA"/>
</dbReference>
<dbReference type="Gene3D" id="1.10.10.10">
    <property type="entry name" value="Winged helix-like DNA-binding domain superfamily/Winged helix DNA-binding domain"/>
    <property type="match status" value="1"/>
</dbReference>
<keyword evidence="1" id="KW-0805">Transcription regulation</keyword>
<dbReference type="CDD" id="cd06170">
    <property type="entry name" value="LuxR_C_like"/>
    <property type="match status" value="1"/>
</dbReference>
<name>A0A0A0C235_9CELL</name>
<dbReference type="PROSITE" id="PS50043">
    <property type="entry name" value="HTH_LUXR_2"/>
    <property type="match status" value="1"/>
</dbReference>
<comment type="caution">
    <text evidence="5">The sequence shown here is derived from an EMBL/GenBank/DDBJ whole genome shotgun (WGS) entry which is preliminary data.</text>
</comment>
<feature type="domain" description="HTH luxR-type" evidence="4">
    <location>
        <begin position="96"/>
        <end position="161"/>
    </location>
</feature>
<dbReference type="SUPFAM" id="SSF46894">
    <property type="entry name" value="C-terminal effector domain of the bipartite response regulators"/>
    <property type="match status" value="1"/>
</dbReference>
<protein>
    <recommendedName>
        <fullName evidence="4">HTH luxR-type domain-containing protein</fullName>
    </recommendedName>
</protein>
<evidence type="ECO:0000256" key="2">
    <source>
        <dbReference type="ARBA" id="ARBA00023125"/>
    </source>
</evidence>
<dbReference type="SMART" id="SM00421">
    <property type="entry name" value="HTH_LUXR"/>
    <property type="match status" value="1"/>
</dbReference>
<accession>A0A0A0C235</accession>
<dbReference type="Pfam" id="PF00196">
    <property type="entry name" value="GerE"/>
    <property type="match status" value="1"/>
</dbReference>
<evidence type="ECO:0000313" key="6">
    <source>
        <dbReference type="Proteomes" id="UP000054314"/>
    </source>
</evidence>
<dbReference type="Proteomes" id="UP000054314">
    <property type="component" value="Unassembled WGS sequence"/>
</dbReference>
<dbReference type="GO" id="GO:0003677">
    <property type="term" value="F:DNA binding"/>
    <property type="evidence" value="ECO:0007669"/>
    <property type="project" value="UniProtKB-KW"/>
</dbReference>
<reference evidence="5 6" key="1">
    <citation type="submission" date="2013-08" db="EMBL/GenBank/DDBJ databases">
        <title>Genome sequencing of Cellulomonas bogoriensis 69B4.</title>
        <authorList>
            <person name="Chen F."/>
            <person name="Li Y."/>
            <person name="Wang G."/>
        </authorList>
    </citation>
    <scope>NUCLEOTIDE SEQUENCE [LARGE SCALE GENOMIC DNA]</scope>
    <source>
        <strain evidence="5 6">69B4</strain>
    </source>
</reference>
<dbReference type="GO" id="GO:0006355">
    <property type="term" value="P:regulation of DNA-templated transcription"/>
    <property type="evidence" value="ECO:0007669"/>
    <property type="project" value="InterPro"/>
</dbReference>
<dbReference type="AlphaFoldDB" id="A0A0A0C235"/>
<evidence type="ECO:0000256" key="3">
    <source>
        <dbReference type="ARBA" id="ARBA00023163"/>
    </source>
</evidence>
<dbReference type="PANTHER" id="PTHR44688">
    <property type="entry name" value="DNA-BINDING TRANSCRIPTIONAL ACTIVATOR DEVR_DOSR"/>
    <property type="match status" value="1"/>
</dbReference>
<evidence type="ECO:0000256" key="1">
    <source>
        <dbReference type="ARBA" id="ARBA00023015"/>
    </source>
</evidence>
<keyword evidence="3" id="KW-0804">Transcription</keyword>
<sequence>MAHDPWGTPVVLLIEDDAGQVTQSVRRLSGVPRVCIASSRALHALLPLADRGSIVLNRDAPFVLLIRLVDEALRDAPRAPQPGTDLGGRLRTRIEECRALDRLTTQESETLQALMEGATAAEIAARSCRSIHTVRSQIKAVRTKLGVSSQTAATALAERVGHHHAVERARAQFTNCGDEVDAKEH</sequence>